<evidence type="ECO:0000256" key="1">
    <source>
        <dbReference type="SAM" id="MobiDB-lite"/>
    </source>
</evidence>
<feature type="compositionally biased region" description="Low complexity" evidence="1">
    <location>
        <begin position="1"/>
        <end position="27"/>
    </location>
</feature>
<proteinExistence type="predicted"/>
<feature type="region of interest" description="Disordered" evidence="1">
    <location>
        <begin position="1"/>
        <end position="70"/>
    </location>
</feature>
<sequence length="70" mass="7714">MSRRAPAPTEPAAGTPRTRPTPETDAPLVPDLTRTGRPDRTATPTDTASDRAGRRRRRDPFELALMEDSE</sequence>
<dbReference type="RefSeq" id="WP_284012147.1">
    <property type="nucleotide sequence ID" value="NZ_CP126156.1"/>
</dbReference>
<keyword evidence="3" id="KW-1185">Reference proteome</keyword>
<evidence type="ECO:0000313" key="2">
    <source>
        <dbReference type="EMBL" id="MFC7136338.1"/>
    </source>
</evidence>
<protein>
    <submittedName>
        <fullName evidence="2">Uncharacterized protein</fullName>
    </submittedName>
</protein>
<dbReference type="AlphaFoldDB" id="A0ABD5XMD0"/>
<dbReference type="GeneID" id="81122102"/>
<gene>
    <name evidence="2" type="ORF">ACFQRB_06855</name>
</gene>
<dbReference type="Proteomes" id="UP001596368">
    <property type="component" value="Unassembled WGS sequence"/>
</dbReference>
<evidence type="ECO:0000313" key="3">
    <source>
        <dbReference type="Proteomes" id="UP001596368"/>
    </source>
</evidence>
<reference evidence="2 3" key="1">
    <citation type="journal article" date="2019" name="Int. J. Syst. Evol. Microbiol.">
        <title>The Global Catalogue of Microorganisms (GCM) 10K type strain sequencing project: providing services to taxonomists for standard genome sequencing and annotation.</title>
        <authorList>
            <consortium name="The Broad Institute Genomics Platform"/>
            <consortium name="The Broad Institute Genome Sequencing Center for Infectious Disease"/>
            <person name="Wu L."/>
            <person name="Ma J."/>
        </authorList>
    </citation>
    <scope>NUCLEOTIDE SEQUENCE [LARGE SCALE GENOMIC DNA]</scope>
    <source>
        <strain evidence="2 3">DT92</strain>
    </source>
</reference>
<dbReference type="EMBL" id="JBHSZG010000001">
    <property type="protein sequence ID" value="MFC7136338.1"/>
    <property type="molecule type" value="Genomic_DNA"/>
</dbReference>
<name>A0ABD5XMD0_9EURY</name>
<comment type="caution">
    <text evidence="2">The sequence shown here is derived from an EMBL/GenBank/DDBJ whole genome shotgun (WGS) entry which is preliminary data.</text>
</comment>
<organism evidence="2 3">
    <name type="scientific">Halobaculum litoreum</name>
    <dbReference type="NCBI Taxonomy" id="3031998"/>
    <lineage>
        <taxon>Archaea</taxon>
        <taxon>Methanobacteriati</taxon>
        <taxon>Methanobacteriota</taxon>
        <taxon>Stenosarchaea group</taxon>
        <taxon>Halobacteria</taxon>
        <taxon>Halobacteriales</taxon>
        <taxon>Haloferacaceae</taxon>
        <taxon>Halobaculum</taxon>
    </lineage>
</organism>
<accession>A0ABD5XMD0</accession>